<accession>A0A024LRT9</accession>
<dbReference type="InterPro" id="IPR011033">
    <property type="entry name" value="PRC_barrel-like_sf"/>
</dbReference>
<evidence type="ECO:0000313" key="3">
    <source>
        <dbReference type="EMBL" id="CDP80456.1"/>
    </source>
</evidence>
<dbReference type="SUPFAM" id="SSF50346">
    <property type="entry name" value="PRC-barrel domain"/>
    <property type="match status" value="1"/>
</dbReference>
<sequence length="145" mass="15907" precursor="true">MKKIAITALASILMVSSAYAQFSSPSENGKILAEGIVRVKADMVAGYVTPSTANFVASNFIGVDVCDIEDEEIGEVKDIILRQNNIDGIVISVGGFLGMGEHYVVVSPEKVRMKADDGKWKLMVNVTKNALKEMPEFKYKDYLIR</sequence>
<proteinExistence type="predicted"/>
<dbReference type="AlphaFoldDB" id="A0A024LRT9"/>
<name>A0A024LRT9_9HYPH</name>
<feature type="domain" description="PRC-barrel" evidence="2">
    <location>
        <begin position="57"/>
        <end position="128"/>
    </location>
</feature>
<organism evidence="3">
    <name type="scientific">Bartonella schoenbuchensis</name>
    <dbReference type="NCBI Taxonomy" id="165694"/>
    <lineage>
        <taxon>Bacteria</taxon>
        <taxon>Pseudomonadati</taxon>
        <taxon>Pseudomonadota</taxon>
        <taxon>Alphaproteobacteria</taxon>
        <taxon>Hyphomicrobiales</taxon>
        <taxon>Bartonellaceae</taxon>
        <taxon>Bartonella</taxon>
    </lineage>
</organism>
<keyword evidence="1" id="KW-0732">Signal</keyword>
<reference evidence="3" key="1">
    <citation type="submission" date="2013-11" db="EMBL/GenBank/DDBJ databases">
        <authorList>
            <person name="GENOMES U."/>
        </authorList>
    </citation>
    <scope>NUCLEOTIDE SEQUENCE</scope>
    <source>
        <strain evidence="3">MVT06</strain>
    </source>
</reference>
<feature type="chain" id="PRO_5001532178" evidence="1">
    <location>
        <begin position="21"/>
        <end position="145"/>
    </location>
</feature>
<dbReference type="Pfam" id="PF05239">
    <property type="entry name" value="PRC"/>
    <property type="match status" value="1"/>
</dbReference>
<gene>
    <name evidence="3" type="ORF">BN1046_01390</name>
</gene>
<dbReference type="PANTHER" id="PTHR36505">
    <property type="entry name" value="BLR1072 PROTEIN"/>
    <property type="match status" value="1"/>
</dbReference>
<reference evidence="3" key="2">
    <citation type="submission" date="2014-05" db="EMBL/GenBank/DDBJ databases">
        <title>Genome sequencing of Bartonella spp. isolated from human blood.</title>
        <authorList>
            <person name="Raoult D."/>
        </authorList>
    </citation>
    <scope>NUCLEOTIDE SEQUENCE</scope>
    <source>
        <strain evidence="3">MVT06</strain>
    </source>
</reference>
<dbReference type="EMBL" id="HG977196">
    <property type="protein sequence ID" value="CDP80456.1"/>
    <property type="molecule type" value="Genomic_DNA"/>
</dbReference>
<evidence type="ECO:0000259" key="2">
    <source>
        <dbReference type="Pfam" id="PF05239"/>
    </source>
</evidence>
<feature type="signal peptide" evidence="1">
    <location>
        <begin position="1"/>
        <end position="20"/>
    </location>
</feature>
<dbReference type="PANTHER" id="PTHR36505:SF1">
    <property type="entry name" value="BLR1072 PROTEIN"/>
    <property type="match status" value="1"/>
</dbReference>
<evidence type="ECO:0000256" key="1">
    <source>
        <dbReference type="SAM" id="SignalP"/>
    </source>
</evidence>
<dbReference type="Gene3D" id="2.30.30.240">
    <property type="entry name" value="PRC-barrel domain"/>
    <property type="match status" value="1"/>
</dbReference>
<dbReference type="InterPro" id="IPR027275">
    <property type="entry name" value="PRC-brl_dom"/>
</dbReference>
<protein>
    <submittedName>
        <fullName evidence="3">PRC-barrel domain protein</fullName>
    </submittedName>
</protein>